<comment type="caution">
    <text evidence="1">The sequence shown here is derived from an EMBL/GenBank/DDBJ whole genome shotgun (WGS) entry which is preliminary data.</text>
</comment>
<gene>
    <name evidence="1" type="ORF">P170DRAFT_475629</name>
</gene>
<dbReference type="AlphaFoldDB" id="A0A2I2G8X3"/>
<sequence>MAVIALGFGAANLYTNQQQRHEMAQEEFERLQRNRQLMDAYGEKDNLHDIERALAVYEIQ</sequence>
<dbReference type="STRING" id="1392250.A0A2I2G8X3"/>
<dbReference type="EMBL" id="MSFO01000004">
    <property type="protein sequence ID" value="PLB49329.1"/>
    <property type="molecule type" value="Genomic_DNA"/>
</dbReference>
<evidence type="ECO:0000313" key="1">
    <source>
        <dbReference type="EMBL" id="PLB49329.1"/>
    </source>
</evidence>
<proteinExistence type="predicted"/>
<accession>A0A2I2G8X3</accession>
<dbReference type="RefSeq" id="XP_024704631.1">
    <property type="nucleotide sequence ID" value="XM_024853279.1"/>
</dbReference>
<organism evidence="1 2">
    <name type="scientific">Aspergillus steynii IBT 23096</name>
    <dbReference type="NCBI Taxonomy" id="1392250"/>
    <lineage>
        <taxon>Eukaryota</taxon>
        <taxon>Fungi</taxon>
        <taxon>Dikarya</taxon>
        <taxon>Ascomycota</taxon>
        <taxon>Pezizomycotina</taxon>
        <taxon>Eurotiomycetes</taxon>
        <taxon>Eurotiomycetidae</taxon>
        <taxon>Eurotiales</taxon>
        <taxon>Aspergillaceae</taxon>
        <taxon>Aspergillus</taxon>
        <taxon>Aspergillus subgen. Circumdati</taxon>
    </lineage>
</organism>
<protein>
    <submittedName>
        <fullName evidence="1">Uncharacterized protein</fullName>
    </submittedName>
</protein>
<dbReference type="VEuPathDB" id="FungiDB:P170DRAFT_475629"/>
<evidence type="ECO:0000313" key="2">
    <source>
        <dbReference type="Proteomes" id="UP000234275"/>
    </source>
</evidence>
<dbReference type="OrthoDB" id="4338954at2759"/>
<dbReference type="Proteomes" id="UP000234275">
    <property type="component" value="Unassembled WGS sequence"/>
</dbReference>
<reference evidence="1 2" key="1">
    <citation type="submission" date="2016-12" db="EMBL/GenBank/DDBJ databases">
        <title>The genomes of Aspergillus section Nigri reveals drivers in fungal speciation.</title>
        <authorList>
            <consortium name="DOE Joint Genome Institute"/>
            <person name="Vesth T.C."/>
            <person name="Nybo J."/>
            <person name="Theobald S."/>
            <person name="Brandl J."/>
            <person name="Frisvad J.C."/>
            <person name="Nielsen K.F."/>
            <person name="Lyhne E.K."/>
            <person name="Kogle M.E."/>
            <person name="Kuo A."/>
            <person name="Riley R."/>
            <person name="Clum A."/>
            <person name="Nolan M."/>
            <person name="Lipzen A."/>
            <person name="Salamov A."/>
            <person name="Henrissat B."/>
            <person name="Wiebenga A."/>
            <person name="De Vries R.P."/>
            <person name="Grigoriev I.V."/>
            <person name="Mortensen U.H."/>
            <person name="Andersen M.R."/>
            <person name="Baker S.E."/>
        </authorList>
    </citation>
    <scope>NUCLEOTIDE SEQUENCE [LARGE SCALE GENOMIC DNA]</scope>
    <source>
        <strain evidence="1 2">IBT 23096</strain>
    </source>
</reference>
<name>A0A2I2G8X3_9EURO</name>
<keyword evidence="2" id="KW-1185">Reference proteome</keyword>
<dbReference type="GeneID" id="36560977"/>